<dbReference type="GO" id="GO:0005886">
    <property type="term" value="C:plasma membrane"/>
    <property type="evidence" value="ECO:0007669"/>
    <property type="project" value="UniProtKB-SubCell"/>
</dbReference>
<feature type="transmembrane region" description="Helical" evidence="10">
    <location>
        <begin position="60"/>
        <end position="81"/>
    </location>
</feature>
<keyword evidence="12" id="KW-1185">Reference proteome</keyword>
<evidence type="ECO:0000256" key="1">
    <source>
        <dbReference type="ARBA" id="ARBA00022475"/>
    </source>
</evidence>
<dbReference type="PANTHER" id="PTHR30309:SF0">
    <property type="entry name" value="GLYCEROL-3-PHOSPHATE ACYLTRANSFERASE-RELATED"/>
    <property type="match status" value="1"/>
</dbReference>
<keyword evidence="9 10" id="KW-1208">Phospholipid metabolism</keyword>
<dbReference type="HAMAP" id="MF_01043">
    <property type="entry name" value="PlsY"/>
    <property type="match status" value="1"/>
</dbReference>
<comment type="pathway">
    <text evidence="10">Lipid metabolism; phospholipid metabolism.</text>
</comment>
<keyword evidence="8 10" id="KW-0594">Phospholipid biosynthesis</keyword>
<evidence type="ECO:0000313" key="11">
    <source>
        <dbReference type="EMBL" id="MBB4022713.1"/>
    </source>
</evidence>
<comment type="catalytic activity">
    <reaction evidence="10">
        <text>an acyl phosphate + sn-glycerol 3-phosphate = a 1-acyl-sn-glycero-3-phosphate + phosphate</text>
        <dbReference type="Rhea" id="RHEA:34075"/>
        <dbReference type="ChEBI" id="CHEBI:43474"/>
        <dbReference type="ChEBI" id="CHEBI:57597"/>
        <dbReference type="ChEBI" id="CHEBI:57970"/>
        <dbReference type="ChEBI" id="CHEBI:59918"/>
        <dbReference type="EC" id="2.3.1.275"/>
    </reaction>
</comment>
<evidence type="ECO:0000256" key="8">
    <source>
        <dbReference type="ARBA" id="ARBA00023209"/>
    </source>
</evidence>
<name>A0A840CCY5_9RHOB</name>
<dbReference type="Proteomes" id="UP000585681">
    <property type="component" value="Unassembled WGS sequence"/>
</dbReference>
<feature type="transmembrane region" description="Helical" evidence="10">
    <location>
        <begin position="114"/>
        <end position="138"/>
    </location>
</feature>
<evidence type="ECO:0000256" key="6">
    <source>
        <dbReference type="ARBA" id="ARBA00023098"/>
    </source>
</evidence>
<comment type="subunit">
    <text evidence="10">Probably interacts with PlsX.</text>
</comment>
<dbReference type="NCBIfam" id="TIGR00023">
    <property type="entry name" value="glycerol-3-phosphate 1-O-acyltransferase PlsY"/>
    <property type="match status" value="1"/>
</dbReference>
<feature type="transmembrane region" description="Helical" evidence="10">
    <location>
        <begin position="158"/>
        <end position="181"/>
    </location>
</feature>
<comment type="function">
    <text evidence="10">Catalyzes the transfer of an acyl group from acyl-phosphate (acyl-PO(4)) to glycerol-3-phosphate (G3P) to form lysophosphatidic acid (LPA). This enzyme utilizes acyl-phosphate as fatty acyl donor, but not acyl-CoA or acyl-ACP.</text>
</comment>
<accession>A0A840CCY5</accession>
<evidence type="ECO:0000256" key="4">
    <source>
        <dbReference type="ARBA" id="ARBA00022692"/>
    </source>
</evidence>
<dbReference type="PANTHER" id="PTHR30309">
    <property type="entry name" value="INNER MEMBRANE PROTEIN YGIH"/>
    <property type="match status" value="1"/>
</dbReference>
<gene>
    <name evidence="10" type="primary">plsY</name>
    <name evidence="11" type="ORF">GGR17_002532</name>
</gene>
<feature type="transmembrane region" description="Helical" evidence="10">
    <location>
        <begin position="87"/>
        <end position="107"/>
    </location>
</feature>
<dbReference type="GO" id="GO:0043772">
    <property type="term" value="F:acyl-phosphate glycerol-3-phosphate acyltransferase activity"/>
    <property type="evidence" value="ECO:0007669"/>
    <property type="project" value="UniProtKB-UniRule"/>
</dbReference>
<evidence type="ECO:0000256" key="3">
    <source>
        <dbReference type="ARBA" id="ARBA00022679"/>
    </source>
</evidence>
<reference evidence="11" key="1">
    <citation type="submission" date="2020-08" db="EMBL/GenBank/DDBJ databases">
        <title>Genomic Encyclopedia of Type Strains, Phase IV (KMG-IV): sequencing the most valuable type-strain genomes for metagenomic binning, comparative biology and taxonomic classification.</title>
        <authorList>
            <person name="Goeker M."/>
        </authorList>
    </citation>
    <scope>NUCLEOTIDE SEQUENCE [LARGE SCALE GENOMIC DNA]</scope>
    <source>
        <strain evidence="11">DSM 105040</strain>
    </source>
</reference>
<protein>
    <recommendedName>
        <fullName evidence="10">Glycerol-3-phosphate acyltransferase</fullName>
    </recommendedName>
    <alternativeName>
        <fullName evidence="10">Acyl-PO4 G3P acyltransferase</fullName>
    </alternativeName>
    <alternativeName>
        <fullName evidence="10">Acyl-phosphate--glycerol-3-phosphate acyltransferase</fullName>
    </alternativeName>
    <alternativeName>
        <fullName evidence="10">G3P acyltransferase</fullName>
        <shortName evidence="10">GPAT</shortName>
        <ecNumber evidence="10">2.3.1.275</ecNumber>
    </alternativeName>
    <alternativeName>
        <fullName evidence="10">Lysophosphatidic acid synthase</fullName>
        <shortName evidence="10">LPA synthase</shortName>
    </alternativeName>
</protein>
<dbReference type="AlphaFoldDB" id="A0A840CCY5"/>
<evidence type="ECO:0000313" key="12">
    <source>
        <dbReference type="Proteomes" id="UP000585681"/>
    </source>
</evidence>
<keyword evidence="4 10" id="KW-0812">Transmembrane</keyword>
<keyword evidence="5 10" id="KW-1133">Transmembrane helix</keyword>
<keyword evidence="7 10" id="KW-0472">Membrane</keyword>
<dbReference type="GO" id="GO:0008654">
    <property type="term" value="P:phospholipid biosynthetic process"/>
    <property type="evidence" value="ECO:0007669"/>
    <property type="project" value="UniProtKB-UniRule"/>
</dbReference>
<keyword evidence="6 10" id="KW-0443">Lipid metabolism</keyword>
<feature type="transmembrane region" description="Helical" evidence="10">
    <location>
        <begin position="12"/>
        <end position="34"/>
    </location>
</feature>
<dbReference type="EMBL" id="JACIEQ010000003">
    <property type="protein sequence ID" value="MBB4022713.1"/>
    <property type="molecule type" value="Genomic_DNA"/>
</dbReference>
<comment type="caution">
    <text evidence="11">The sequence shown here is derived from an EMBL/GenBank/DDBJ whole genome shotgun (WGS) entry which is preliminary data.</text>
</comment>
<dbReference type="EC" id="2.3.1.275" evidence="10"/>
<keyword evidence="11" id="KW-0012">Acyltransferase</keyword>
<dbReference type="RefSeq" id="WP_054539869.1">
    <property type="nucleotide sequence ID" value="NZ_JACIEQ010000003.1"/>
</dbReference>
<dbReference type="Pfam" id="PF02660">
    <property type="entry name" value="G3P_acyltransf"/>
    <property type="match status" value="1"/>
</dbReference>
<evidence type="ECO:0000256" key="2">
    <source>
        <dbReference type="ARBA" id="ARBA00022516"/>
    </source>
</evidence>
<dbReference type="UniPathway" id="UPA00085"/>
<keyword evidence="3 10" id="KW-0808">Transferase</keyword>
<organism evidence="11 12">
    <name type="scientific">Actibacterium naphthalenivorans</name>
    <dbReference type="NCBI Taxonomy" id="1614693"/>
    <lineage>
        <taxon>Bacteria</taxon>
        <taxon>Pseudomonadati</taxon>
        <taxon>Pseudomonadota</taxon>
        <taxon>Alphaproteobacteria</taxon>
        <taxon>Rhodobacterales</taxon>
        <taxon>Roseobacteraceae</taxon>
        <taxon>Actibacterium</taxon>
    </lineage>
</organism>
<proteinExistence type="inferred from homology"/>
<evidence type="ECO:0000256" key="10">
    <source>
        <dbReference type="HAMAP-Rule" id="MF_01043"/>
    </source>
</evidence>
<keyword evidence="2 10" id="KW-0444">Lipid biosynthesis</keyword>
<evidence type="ECO:0000256" key="5">
    <source>
        <dbReference type="ARBA" id="ARBA00022989"/>
    </source>
</evidence>
<evidence type="ECO:0000256" key="9">
    <source>
        <dbReference type="ARBA" id="ARBA00023264"/>
    </source>
</evidence>
<keyword evidence="1 10" id="KW-1003">Cell membrane</keyword>
<sequence length="201" mass="20774">MPDLVTPPPILALVALLAYLAGAVPFGIVIARIFGLGDLRRIGSGNIGATNVLRTGNKPAAFLTLVLDAGKGAFAVLIARAAVGEDAAQLAGLAAFTGHIFPVYLGFRGGKGVATFLGTLLALAWPVGLAACATWLIVALATRYSSLSALMAAALSPLYMIFLGHGQMVMLGIVLTVLIYARHWPNIERLKAGTEPKIGKG</sequence>
<dbReference type="InterPro" id="IPR003811">
    <property type="entry name" value="G3P_acylTferase_PlsY"/>
</dbReference>
<comment type="similarity">
    <text evidence="10">Belongs to the PlsY family.</text>
</comment>
<evidence type="ECO:0000256" key="7">
    <source>
        <dbReference type="ARBA" id="ARBA00023136"/>
    </source>
</evidence>
<dbReference type="SMART" id="SM01207">
    <property type="entry name" value="G3P_acyltransf"/>
    <property type="match status" value="1"/>
</dbReference>
<comment type="subcellular location">
    <subcellularLocation>
        <location evidence="10">Cell membrane</location>
        <topology evidence="10">Multi-pass membrane protein</topology>
    </subcellularLocation>
</comment>